<proteinExistence type="predicted"/>
<evidence type="ECO:0000313" key="2">
    <source>
        <dbReference type="EMBL" id="CAG7831726.1"/>
    </source>
</evidence>
<evidence type="ECO:0000313" key="3">
    <source>
        <dbReference type="Proteomes" id="UP000708208"/>
    </source>
</evidence>
<keyword evidence="1" id="KW-0812">Transmembrane</keyword>
<dbReference type="AlphaFoldDB" id="A0A8J2M0Z4"/>
<gene>
    <name evidence="2" type="ORF">AFUS01_LOCUS41453</name>
</gene>
<organism evidence="2 3">
    <name type="scientific">Allacma fusca</name>
    <dbReference type="NCBI Taxonomy" id="39272"/>
    <lineage>
        <taxon>Eukaryota</taxon>
        <taxon>Metazoa</taxon>
        <taxon>Ecdysozoa</taxon>
        <taxon>Arthropoda</taxon>
        <taxon>Hexapoda</taxon>
        <taxon>Collembola</taxon>
        <taxon>Symphypleona</taxon>
        <taxon>Sminthuridae</taxon>
        <taxon>Allacma</taxon>
    </lineage>
</organism>
<keyword evidence="3" id="KW-1185">Reference proteome</keyword>
<keyword evidence="1" id="KW-0472">Membrane</keyword>
<evidence type="ECO:0000256" key="1">
    <source>
        <dbReference type="SAM" id="Phobius"/>
    </source>
</evidence>
<keyword evidence="1" id="KW-1133">Transmembrane helix</keyword>
<feature type="non-terminal residue" evidence="2">
    <location>
        <position position="1"/>
    </location>
</feature>
<accession>A0A8J2M0Z4</accession>
<reference evidence="2" key="1">
    <citation type="submission" date="2021-06" db="EMBL/GenBank/DDBJ databases">
        <authorList>
            <person name="Hodson N. C."/>
            <person name="Mongue J. A."/>
            <person name="Jaron S. K."/>
        </authorList>
    </citation>
    <scope>NUCLEOTIDE SEQUENCE</scope>
</reference>
<dbReference type="Proteomes" id="UP000708208">
    <property type="component" value="Unassembled WGS sequence"/>
</dbReference>
<dbReference type="EMBL" id="CAJVCH010561759">
    <property type="protein sequence ID" value="CAG7831726.1"/>
    <property type="molecule type" value="Genomic_DNA"/>
</dbReference>
<name>A0A8J2M0Z4_9HEXA</name>
<feature type="transmembrane region" description="Helical" evidence="1">
    <location>
        <begin position="137"/>
        <end position="154"/>
    </location>
</feature>
<feature type="non-terminal residue" evidence="2">
    <location>
        <position position="156"/>
    </location>
</feature>
<sequence length="156" mass="17976">IARRFAEVNQNQGHNHLAVVDRSYHITNTEEIRKCEEKKYFTMKDEHDSCGWNEVFLGILSEILNFTVTSGDFTYTDGTKVLRICITLCYSELSYVLPGETVNIFISSIQKTNFLYCRRTETLETPGWEFLTDCFDYFVWSCIVASVILIGVALQS</sequence>
<protein>
    <submittedName>
        <fullName evidence="2">Uncharacterized protein</fullName>
    </submittedName>
</protein>
<comment type="caution">
    <text evidence="2">The sequence shown here is derived from an EMBL/GenBank/DDBJ whole genome shotgun (WGS) entry which is preliminary data.</text>
</comment>